<name>A0AAD7H3G0_MYCRO</name>
<feature type="domain" description="MYND-type" evidence="5">
    <location>
        <begin position="406"/>
        <end position="447"/>
    </location>
</feature>
<sequence>MKTRLVWINYSVPINYLPASTSKAYLIPNFLGFIRTLLLPVFFSKLNPAKIPSATDMDTDELGETSVSNVLGAYFSLTALDGFERIPPESFVHLWQRAWPWMEFWDVYCAQICPAFIPGLRPRFTRLLAALLSEDTVDEMVSTSGVRVLVTQAWAALLPSEGVSLRAVSMLFSRKEFHKSHFQEFIEGAGGIGALTALISQHSKYLVGDQTMDISLTLQFLDGFWHFAESADLSVVTWHTWMDNLCSNRYIGAVMSVLLFPGDRWGGTDTLFQLSPRLFKLYLTFLTRLLVHSAESNSGSEAMREALMYGLLRVLVLQARRRDDAVDALMRTLVGQILPARTIYLDVLFELDFSLRRVAAMAPTHTFTMSAISEEWRNFIALLNDRLGVKKQWSTGEYVRRKACDNMECGKIDTKNFFRRCSGCKYQHYCSRACQITDWRAGHREVCQDMCPLTGPRHLTPCDRSFLRALITHDYEQYRLPIFATRIVRMRQYPGRPLQIIFDYTGAQLNPIDVQPIPTPIPAPLQAYISRATRSGNRMHLCAVHVGSQGPIWMLPIRSSSSKIADALAEMAREIPLCSNASELPSDVLQKIRELIWEGSEVIEIV</sequence>
<keyword evidence="1" id="KW-0479">Metal-binding</keyword>
<evidence type="ECO:0000256" key="3">
    <source>
        <dbReference type="ARBA" id="ARBA00022833"/>
    </source>
</evidence>
<dbReference type="GO" id="GO:0008270">
    <property type="term" value="F:zinc ion binding"/>
    <property type="evidence" value="ECO:0007669"/>
    <property type="project" value="UniProtKB-KW"/>
</dbReference>
<comment type="caution">
    <text evidence="6">The sequence shown here is derived from an EMBL/GenBank/DDBJ whole genome shotgun (WGS) entry which is preliminary data.</text>
</comment>
<dbReference type="InterPro" id="IPR002893">
    <property type="entry name" value="Znf_MYND"/>
</dbReference>
<evidence type="ECO:0000259" key="5">
    <source>
        <dbReference type="PROSITE" id="PS50865"/>
    </source>
</evidence>
<evidence type="ECO:0000256" key="2">
    <source>
        <dbReference type="ARBA" id="ARBA00022771"/>
    </source>
</evidence>
<reference evidence="6" key="1">
    <citation type="submission" date="2023-03" db="EMBL/GenBank/DDBJ databases">
        <title>Massive genome expansion in bonnet fungi (Mycena s.s.) driven by repeated elements and novel gene families across ecological guilds.</title>
        <authorList>
            <consortium name="Lawrence Berkeley National Laboratory"/>
            <person name="Harder C.B."/>
            <person name="Miyauchi S."/>
            <person name="Viragh M."/>
            <person name="Kuo A."/>
            <person name="Thoen E."/>
            <person name="Andreopoulos B."/>
            <person name="Lu D."/>
            <person name="Skrede I."/>
            <person name="Drula E."/>
            <person name="Henrissat B."/>
            <person name="Morin E."/>
            <person name="Kohler A."/>
            <person name="Barry K."/>
            <person name="LaButti K."/>
            <person name="Morin E."/>
            <person name="Salamov A."/>
            <person name="Lipzen A."/>
            <person name="Mereny Z."/>
            <person name="Hegedus B."/>
            <person name="Baldrian P."/>
            <person name="Stursova M."/>
            <person name="Weitz H."/>
            <person name="Taylor A."/>
            <person name="Grigoriev I.V."/>
            <person name="Nagy L.G."/>
            <person name="Martin F."/>
            <person name="Kauserud H."/>
        </authorList>
    </citation>
    <scope>NUCLEOTIDE SEQUENCE</scope>
    <source>
        <strain evidence="6">CBHHK067</strain>
    </source>
</reference>
<keyword evidence="2 4" id="KW-0863">Zinc-finger</keyword>
<dbReference type="PROSITE" id="PS50865">
    <property type="entry name" value="ZF_MYND_2"/>
    <property type="match status" value="1"/>
</dbReference>
<dbReference type="AlphaFoldDB" id="A0AAD7H3G0"/>
<dbReference type="EMBL" id="JARKIE010000001">
    <property type="protein sequence ID" value="KAJ7710917.1"/>
    <property type="molecule type" value="Genomic_DNA"/>
</dbReference>
<evidence type="ECO:0000256" key="1">
    <source>
        <dbReference type="ARBA" id="ARBA00022723"/>
    </source>
</evidence>
<evidence type="ECO:0000256" key="4">
    <source>
        <dbReference type="PROSITE-ProRule" id="PRU00134"/>
    </source>
</evidence>
<dbReference type="Gene3D" id="6.10.140.2220">
    <property type="match status" value="1"/>
</dbReference>
<protein>
    <recommendedName>
        <fullName evidence="5">MYND-type domain-containing protein</fullName>
    </recommendedName>
</protein>
<dbReference type="Pfam" id="PF01753">
    <property type="entry name" value="zf-MYND"/>
    <property type="match status" value="1"/>
</dbReference>
<keyword evidence="7" id="KW-1185">Reference proteome</keyword>
<proteinExistence type="predicted"/>
<dbReference type="Proteomes" id="UP001221757">
    <property type="component" value="Unassembled WGS sequence"/>
</dbReference>
<organism evidence="6 7">
    <name type="scientific">Mycena rosella</name>
    <name type="common">Pink bonnet</name>
    <name type="synonym">Agaricus rosellus</name>
    <dbReference type="NCBI Taxonomy" id="1033263"/>
    <lineage>
        <taxon>Eukaryota</taxon>
        <taxon>Fungi</taxon>
        <taxon>Dikarya</taxon>
        <taxon>Basidiomycota</taxon>
        <taxon>Agaricomycotina</taxon>
        <taxon>Agaricomycetes</taxon>
        <taxon>Agaricomycetidae</taxon>
        <taxon>Agaricales</taxon>
        <taxon>Marasmiineae</taxon>
        <taxon>Mycenaceae</taxon>
        <taxon>Mycena</taxon>
    </lineage>
</organism>
<accession>A0AAD7H3G0</accession>
<evidence type="ECO:0000313" key="6">
    <source>
        <dbReference type="EMBL" id="KAJ7710917.1"/>
    </source>
</evidence>
<gene>
    <name evidence="6" type="ORF">B0H17DRAFT_1123998</name>
</gene>
<keyword evidence="3" id="KW-0862">Zinc</keyword>
<dbReference type="SUPFAM" id="SSF144232">
    <property type="entry name" value="HIT/MYND zinc finger-like"/>
    <property type="match status" value="1"/>
</dbReference>
<evidence type="ECO:0000313" key="7">
    <source>
        <dbReference type="Proteomes" id="UP001221757"/>
    </source>
</evidence>